<keyword evidence="4 7" id="KW-1133">Transmembrane helix</keyword>
<evidence type="ECO:0000256" key="4">
    <source>
        <dbReference type="ARBA" id="ARBA00022989"/>
    </source>
</evidence>
<organism evidence="9 12">
    <name type="scientific">Acinetobacter wanghuae</name>
    <dbReference type="NCBI Taxonomy" id="2662362"/>
    <lineage>
        <taxon>Bacteria</taxon>
        <taxon>Pseudomonadati</taxon>
        <taxon>Pseudomonadota</taxon>
        <taxon>Gammaproteobacteria</taxon>
        <taxon>Moraxellales</taxon>
        <taxon>Moraxellaceae</taxon>
        <taxon>Acinetobacter</taxon>
    </lineage>
</organism>
<evidence type="ECO:0000256" key="2">
    <source>
        <dbReference type="ARBA" id="ARBA00022618"/>
    </source>
</evidence>
<keyword evidence="2 7" id="KW-0132">Cell division</keyword>
<evidence type="ECO:0000313" key="11">
    <source>
        <dbReference type="Proteomes" id="UP000327478"/>
    </source>
</evidence>
<reference evidence="11 12" key="1">
    <citation type="submission" date="2019-10" db="EMBL/GenBank/DDBJ databases">
        <authorList>
            <person name="Dong K."/>
        </authorList>
    </citation>
    <scope>NUCLEOTIDE SEQUENCE [LARGE SCALE GENOMIC DNA]</scope>
    <source>
        <strain evidence="10">Dk386</strain>
        <strain evidence="11">dk386</strain>
        <strain evidence="9">Dk771</strain>
        <strain evidence="12">dk771</strain>
    </source>
</reference>
<proteinExistence type="inferred from homology"/>
<comment type="similarity">
    <text evidence="7">Belongs to the FtsB family.</text>
</comment>
<dbReference type="RefSeq" id="WP_153371572.1">
    <property type="nucleotide sequence ID" value="NZ_CP045650.1"/>
</dbReference>
<keyword evidence="3 7" id="KW-0812">Transmembrane</keyword>
<dbReference type="EMBL" id="WITK01000002">
    <property type="protein sequence ID" value="MQW91271.1"/>
    <property type="molecule type" value="Genomic_DNA"/>
</dbReference>
<evidence type="ECO:0000256" key="1">
    <source>
        <dbReference type="ARBA" id="ARBA00022475"/>
    </source>
</evidence>
<evidence type="ECO:0000256" key="8">
    <source>
        <dbReference type="SAM" id="Phobius"/>
    </source>
</evidence>
<evidence type="ECO:0000256" key="3">
    <source>
        <dbReference type="ARBA" id="ARBA00022692"/>
    </source>
</evidence>
<dbReference type="PANTHER" id="PTHR37485">
    <property type="entry name" value="CELL DIVISION PROTEIN FTSB"/>
    <property type="match status" value="1"/>
</dbReference>
<protein>
    <recommendedName>
        <fullName evidence="7">Cell division protein FtsB</fullName>
    </recommendedName>
</protein>
<dbReference type="GO" id="GO:0032153">
    <property type="term" value="C:cell division site"/>
    <property type="evidence" value="ECO:0007669"/>
    <property type="project" value="UniProtKB-UniRule"/>
</dbReference>
<evidence type="ECO:0000313" key="10">
    <source>
        <dbReference type="EMBL" id="QGA11179.1"/>
    </source>
</evidence>
<dbReference type="Proteomes" id="UP000480556">
    <property type="component" value="Unassembled WGS sequence"/>
</dbReference>
<accession>A0A5Q0P245</accession>
<dbReference type="InterPro" id="IPR023081">
    <property type="entry name" value="Cell_div_FtsB"/>
</dbReference>
<feature type="topological domain" description="Periplasmic" evidence="7">
    <location>
        <begin position="33"/>
        <end position="129"/>
    </location>
</feature>
<gene>
    <name evidence="7" type="primary">ftsB</name>
    <name evidence="10" type="ORF">GFH30_07160</name>
    <name evidence="9" type="ORF">GHJ48_02440</name>
</gene>
<dbReference type="AlphaFoldDB" id="A0A5Q0P245"/>
<dbReference type="GO" id="GO:0043093">
    <property type="term" value="P:FtsZ-dependent cytokinesis"/>
    <property type="evidence" value="ECO:0007669"/>
    <property type="project" value="UniProtKB-UniRule"/>
</dbReference>
<dbReference type="PANTHER" id="PTHR37485:SF1">
    <property type="entry name" value="CELL DIVISION PROTEIN FTSB"/>
    <property type="match status" value="1"/>
</dbReference>
<evidence type="ECO:0000313" key="9">
    <source>
        <dbReference type="EMBL" id="MQW91271.1"/>
    </source>
</evidence>
<dbReference type="GO" id="GO:0005886">
    <property type="term" value="C:plasma membrane"/>
    <property type="evidence" value="ECO:0007669"/>
    <property type="project" value="UniProtKB-SubCell"/>
</dbReference>
<keyword evidence="11" id="KW-1185">Reference proteome</keyword>
<evidence type="ECO:0000256" key="6">
    <source>
        <dbReference type="ARBA" id="ARBA00023306"/>
    </source>
</evidence>
<evidence type="ECO:0000313" key="12">
    <source>
        <dbReference type="Proteomes" id="UP000480556"/>
    </source>
</evidence>
<dbReference type="GO" id="GO:0030428">
    <property type="term" value="C:cell septum"/>
    <property type="evidence" value="ECO:0007669"/>
    <property type="project" value="TreeGrafter"/>
</dbReference>
<name>A0A5Q0P245_9GAMM</name>
<comment type="subcellular location">
    <subcellularLocation>
        <location evidence="7">Cell inner membrane</location>
        <topology evidence="7">Single-pass type II membrane protein</topology>
    </subcellularLocation>
    <text evidence="7">Localizes to the division septum.</text>
</comment>
<evidence type="ECO:0000256" key="5">
    <source>
        <dbReference type="ARBA" id="ARBA00023136"/>
    </source>
</evidence>
<comment type="function">
    <text evidence="7">Essential cell division protein. May link together the upstream cell division proteins, which are predominantly cytoplasmic, with the downstream cell division proteins, which are predominantly periplasmic.</text>
</comment>
<feature type="transmembrane region" description="Helical" evidence="8">
    <location>
        <begin position="12"/>
        <end position="32"/>
    </location>
</feature>
<dbReference type="Pfam" id="PF04977">
    <property type="entry name" value="DivIC"/>
    <property type="match status" value="1"/>
</dbReference>
<keyword evidence="7" id="KW-0997">Cell inner membrane</keyword>
<comment type="subunit">
    <text evidence="7">Part of a complex composed of FtsB, FtsL and FtsQ.</text>
</comment>
<dbReference type="InterPro" id="IPR007060">
    <property type="entry name" value="FtsL/DivIC"/>
</dbReference>
<evidence type="ECO:0000256" key="7">
    <source>
        <dbReference type="HAMAP-Rule" id="MF_00599"/>
    </source>
</evidence>
<sequence>MFMLDVFDSKSSKVLLGLAIILIAGFQYLYWFGEGGHQEHQKLTQKIQQQIELNTDLKERNRVLAAEVYDLKNGIEAIEEHARLDLGLIKPHETFIQMSTISTQYNPIYIDPNAKVDLRTNEDDAPATP</sequence>
<dbReference type="HAMAP" id="MF_00599">
    <property type="entry name" value="FtsB"/>
    <property type="match status" value="1"/>
</dbReference>
<keyword evidence="5 7" id="KW-0472">Membrane</keyword>
<dbReference type="Proteomes" id="UP000327478">
    <property type="component" value="Chromosome"/>
</dbReference>
<keyword evidence="1 7" id="KW-1003">Cell membrane</keyword>
<keyword evidence="6 7" id="KW-0131">Cell cycle</keyword>
<feature type="topological domain" description="Cytoplasmic" evidence="7">
    <location>
        <begin position="1"/>
        <end position="14"/>
    </location>
</feature>
<dbReference type="EMBL" id="CP045650">
    <property type="protein sequence ID" value="QGA11179.1"/>
    <property type="molecule type" value="Genomic_DNA"/>
</dbReference>